<accession>A0A318UBQ4</accession>
<feature type="region of interest" description="Disordered" evidence="1">
    <location>
        <begin position="144"/>
        <end position="166"/>
    </location>
</feature>
<name>A0A318UBQ4_9SPHI</name>
<evidence type="ECO:0000313" key="2">
    <source>
        <dbReference type="EMBL" id="PYF72983.1"/>
    </source>
</evidence>
<keyword evidence="3" id="KW-1185">Reference proteome</keyword>
<proteinExistence type="predicted"/>
<sequence>MLCQNILYKQFLNTEAFLIGMFLMAITGCSSSGNGTFNTEELVSSKEEKIYINTLNWGVTDDNQISSVSSDRNKLLKKGDTLNAVKGLEPFIYTFKKDTLNLYFDGQVNYSITEKFKTIQVNFIALDKKEFAKDREKAYKNEDGYCTVPKSKKKDYPSDMPKPPSN</sequence>
<dbReference type="AlphaFoldDB" id="A0A318UBQ4"/>
<evidence type="ECO:0000256" key="1">
    <source>
        <dbReference type="SAM" id="MobiDB-lite"/>
    </source>
</evidence>
<reference evidence="2 3" key="1">
    <citation type="submission" date="2018-06" db="EMBL/GenBank/DDBJ databases">
        <title>Genomic Encyclopedia of Archaeal and Bacterial Type Strains, Phase II (KMG-II): from individual species to whole genera.</title>
        <authorList>
            <person name="Goeker M."/>
        </authorList>
    </citation>
    <scope>NUCLEOTIDE SEQUENCE [LARGE SCALE GENOMIC DNA]</scope>
    <source>
        <strain evidence="2 3">DSM 27372</strain>
    </source>
</reference>
<organism evidence="2 3">
    <name type="scientific">Pedobacter nutrimenti</name>
    <dbReference type="NCBI Taxonomy" id="1241337"/>
    <lineage>
        <taxon>Bacteria</taxon>
        <taxon>Pseudomonadati</taxon>
        <taxon>Bacteroidota</taxon>
        <taxon>Sphingobacteriia</taxon>
        <taxon>Sphingobacteriales</taxon>
        <taxon>Sphingobacteriaceae</taxon>
        <taxon>Pedobacter</taxon>
    </lineage>
</organism>
<evidence type="ECO:0000313" key="3">
    <source>
        <dbReference type="Proteomes" id="UP000248198"/>
    </source>
</evidence>
<comment type="caution">
    <text evidence="2">The sequence shown here is derived from an EMBL/GenBank/DDBJ whole genome shotgun (WGS) entry which is preliminary data.</text>
</comment>
<protein>
    <submittedName>
        <fullName evidence="2">Uncharacterized protein</fullName>
    </submittedName>
</protein>
<gene>
    <name evidence="2" type="ORF">B0O44_105358</name>
</gene>
<dbReference type="EMBL" id="QKLU01000005">
    <property type="protein sequence ID" value="PYF72983.1"/>
    <property type="molecule type" value="Genomic_DNA"/>
</dbReference>
<dbReference type="Proteomes" id="UP000248198">
    <property type="component" value="Unassembled WGS sequence"/>
</dbReference>